<dbReference type="KEGG" id="ghi:107898095"/>
<comment type="subunit">
    <text evidence="4">Oligomer (believed to be a pentamer but probably hexamer).</text>
</comment>
<sequence length="268" mass="28614">MASRIPTMKLLSLVLSSFLIVQIALASDLDILSDFLVPANQNNVGGGFFTYTGMRVLVNQSTFPANFTILKASMVEFPALNGQSVSYAVLQYPASSLNPPHTHPRAAEPLFLVDGSLEVGFVDTTNKLFTQSLQAGDMFIFPKGLVHYQYNADPNNPAIAISSFGSANAGTVSLPKTLFATNIDDIILAKSFKTDVSIIQALKLVLHPSKSHFKDGSGGVSGWAMMDADGTSGGSDRPKGNRLGFRLVGSGSVWIWVGCVWVAEVGPR</sequence>
<keyword evidence="7 11" id="KW-0479">Metal-binding</keyword>
<evidence type="ECO:0000256" key="7">
    <source>
        <dbReference type="ARBA" id="ARBA00022723"/>
    </source>
</evidence>
<dbReference type="InterPro" id="IPR014710">
    <property type="entry name" value="RmlC-like_jellyroll"/>
</dbReference>
<dbReference type="CDD" id="cd02241">
    <property type="entry name" value="cupin_OxOx"/>
    <property type="match status" value="1"/>
</dbReference>
<keyword evidence="10 11" id="KW-0464">Manganese</keyword>
<evidence type="ECO:0000256" key="5">
    <source>
        <dbReference type="ARBA" id="ARBA00022523"/>
    </source>
</evidence>
<dbReference type="InterPro" id="IPR006045">
    <property type="entry name" value="Cupin_1"/>
</dbReference>
<dbReference type="GeneID" id="107898095"/>
<dbReference type="RefSeq" id="XP_016679130.1">
    <property type="nucleotide sequence ID" value="XM_016823641.2"/>
</dbReference>
<feature type="binding site" evidence="11">
    <location>
        <position position="108"/>
    </location>
    <ligand>
        <name>oxalate</name>
        <dbReference type="ChEBI" id="CHEBI:30623"/>
    </ligand>
</feature>
<evidence type="ECO:0000256" key="9">
    <source>
        <dbReference type="ARBA" id="ARBA00023180"/>
    </source>
</evidence>
<keyword evidence="15" id="KW-1185">Reference proteome</keyword>
<keyword evidence="9" id="KW-0325">Glycoprotein</keyword>
<evidence type="ECO:0000256" key="1">
    <source>
        <dbReference type="ARBA" id="ARBA00003629"/>
    </source>
</evidence>
<evidence type="ECO:0000256" key="6">
    <source>
        <dbReference type="ARBA" id="ARBA00022525"/>
    </source>
</evidence>
<evidence type="ECO:0000259" key="14">
    <source>
        <dbReference type="SMART" id="SM00835"/>
    </source>
</evidence>
<dbReference type="PRINTS" id="PR00325">
    <property type="entry name" value="GERMIN"/>
</dbReference>
<comment type="subcellular location">
    <subcellularLocation>
        <location evidence="2 13">Secreted</location>
        <location evidence="2 13">Extracellular space</location>
        <location evidence="2 13">Apoplast</location>
    </subcellularLocation>
</comment>
<evidence type="ECO:0000256" key="3">
    <source>
        <dbReference type="ARBA" id="ARBA00007456"/>
    </source>
</evidence>
<dbReference type="Proteomes" id="UP000818029">
    <property type="component" value="Chromosome D04"/>
</dbReference>
<reference evidence="15" key="1">
    <citation type="journal article" date="2020" name="Nat. Genet.">
        <title>Genomic diversifications of five Gossypium allopolyploid species and their impact on cotton improvement.</title>
        <authorList>
            <person name="Chen Z.J."/>
            <person name="Sreedasyam A."/>
            <person name="Ando A."/>
            <person name="Song Q."/>
            <person name="De Santiago L.M."/>
            <person name="Hulse-Kemp A.M."/>
            <person name="Ding M."/>
            <person name="Ye W."/>
            <person name="Kirkbride R.C."/>
            <person name="Jenkins J."/>
            <person name="Plott C."/>
            <person name="Lovell J."/>
            <person name="Lin Y.M."/>
            <person name="Vaughn R."/>
            <person name="Liu B."/>
            <person name="Simpson S."/>
            <person name="Scheffler B.E."/>
            <person name="Wen L."/>
            <person name="Saski C.A."/>
            <person name="Grover C.E."/>
            <person name="Hu G."/>
            <person name="Conover J.L."/>
            <person name="Carlson J.W."/>
            <person name="Shu S."/>
            <person name="Boston L.B."/>
            <person name="Williams M."/>
            <person name="Peterson D.G."/>
            <person name="McGee K."/>
            <person name="Jones D.C."/>
            <person name="Wendel J.F."/>
            <person name="Stelly D.M."/>
            <person name="Grimwood J."/>
            <person name="Schmutz J."/>
        </authorList>
    </citation>
    <scope>NUCLEOTIDE SEQUENCE [LARGE SCALE GENOMIC DNA]</scope>
    <source>
        <strain evidence="15">cv. TM-1</strain>
    </source>
</reference>
<dbReference type="GO" id="GO:0030145">
    <property type="term" value="F:manganese ion binding"/>
    <property type="evidence" value="ECO:0007669"/>
    <property type="project" value="UniProtKB-UniRule"/>
</dbReference>
<feature type="binding site" evidence="12">
    <location>
        <position position="101"/>
    </location>
    <ligand>
        <name>Mn(2+)</name>
        <dbReference type="ChEBI" id="CHEBI:29035"/>
    </ligand>
</feature>
<evidence type="ECO:0000313" key="15">
    <source>
        <dbReference type="Proteomes" id="UP000818029"/>
    </source>
</evidence>
<feature type="domain" description="Cupin type-1" evidence="14">
    <location>
        <begin position="67"/>
        <end position="200"/>
    </location>
</feature>
<keyword evidence="8 13" id="KW-0732">Signal</keyword>
<dbReference type="InterPro" id="IPR011051">
    <property type="entry name" value="RmlC_Cupin_sf"/>
</dbReference>
<comment type="function">
    <text evidence="1">May play a role in plant defense. Probably has no oxalate oxidase activity even if the active site is conserved.</text>
</comment>
<dbReference type="PaxDb" id="3635-A0A1U8ILT8"/>
<protein>
    <recommendedName>
        <fullName evidence="13">Germin-like protein</fullName>
    </recommendedName>
</protein>
<dbReference type="FunFam" id="2.60.120.10:FF:000098">
    <property type="entry name" value="Germin-like protein 9-3"/>
    <property type="match status" value="1"/>
</dbReference>
<dbReference type="GO" id="GO:0048046">
    <property type="term" value="C:apoplast"/>
    <property type="evidence" value="ECO:0007669"/>
    <property type="project" value="UniProtKB-SubCell"/>
</dbReference>
<feature type="binding site" evidence="11">
    <location>
        <position position="103"/>
    </location>
    <ligand>
        <name>oxalate</name>
        <dbReference type="ChEBI" id="CHEBI:30623"/>
    </ligand>
</feature>
<evidence type="ECO:0000256" key="8">
    <source>
        <dbReference type="ARBA" id="ARBA00022729"/>
    </source>
</evidence>
<dbReference type="AlphaFoldDB" id="A0A1U8ILT8"/>
<reference evidence="16" key="2">
    <citation type="submission" date="2025-08" db="UniProtKB">
        <authorList>
            <consortium name="RefSeq"/>
        </authorList>
    </citation>
    <scope>IDENTIFICATION</scope>
</reference>
<evidence type="ECO:0000256" key="11">
    <source>
        <dbReference type="PIRSR" id="PIRSR601929-1"/>
    </source>
</evidence>
<keyword evidence="6 13" id="KW-0964">Secreted</keyword>
<comment type="similarity">
    <text evidence="3 13">Belongs to the germin family.</text>
</comment>
<dbReference type="SMART" id="SM00835">
    <property type="entry name" value="Cupin_1"/>
    <property type="match status" value="1"/>
</dbReference>
<feature type="chain" id="PRO_5019617179" description="Germin-like protein" evidence="13">
    <location>
        <begin position="27"/>
        <end position="268"/>
    </location>
</feature>
<dbReference type="InterPro" id="IPR001929">
    <property type="entry name" value="Germin"/>
</dbReference>
<feature type="binding site" evidence="12">
    <location>
        <position position="147"/>
    </location>
    <ligand>
        <name>Mn(2+)</name>
        <dbReference type="ChEBI" id="CHEBI:29035"/>
    </ligand>
</feature>
<dbReference type="Pfam" id="PF00190">
    <property type="entry name" value="Cupin_1"/>
    <property type="match status" value="1"/>
</dbReference>
<feature type="binding site" evidence="11">
    <location>
        <position position="98"/>
    </location>
    <ligand>
        <name>oxalate</name>
        <dbReference type="ChEBI" id="CHEBI:30623"/>
    </ligand>
</feature>
<evidence type="ECO:0000256" key="13">
    <source>
        <dbReference type="RuleBase" id="RU366015"/>
    </source>
</evidence>
<evidence type="ECO:0000313" key="16">
    <source>
        <dbReference type="RefSeq" id="XP_016679130.1"/>
    </source>
</evidence>
<evidence type="ECO:0000256" key="4">
    <source>
        <dbReference type="ARBA" id="ARBA00011268"/>
    </source>
</evidence>
<organism evidence="15 16">
    <name type="scientific">Gossypium hirsutum</name>
    <name type="common">Upland cotton</name>
    <name type="synonym">Gossypium mexicanum</name>
    <dbReference type="NCBI Taxonomy" id="3635"/>
    <lineage>
        <taxon>Eukaryota</taxon>
        <taxon>Viridiplantae</taxon>
        <taxon>Streptophyta</taxon>
        <taxon>Embryophyta</taxon>
        <taxon>Tracheophyta</taxon>
        <taxon>Spermatophyta</taxon>
        <taxon>Magnoliopsida</taxon>
        <taxon>eudicotyledons</taxon>
        <taxon>Gunneridae</taxon>
        <taxon>Pentapetalae</taxon>
        <taxon>rosids</taxon>
        <taxon>malvids</taxon>
        <taxon>Malvales</taxon>
        <taxon>Malvaceae</taxon>
        <taxon>Malvoideae</taxon>
        <taxon>Gossypium</taxon>
    </lineage>
</organism>
<proteinExistence type="inferred from homology"/>
<keyword evidence="5 13" id="KW-0052">Apoplast</keyword>
<dbReference type="SUPFAM" id="SSF51182">
    <property type="entry name" value="RmlC-like cupins"/>
    <property type="match status" value="1"/>
</dbReference>
<dbReference type="Gene3D" id="2.60.120.10">
    <property type="entry name" value="Jelly Rolls"/>
    <property type="match status" value="1"/>
</dbReference>
<gene>
    <name evidence="16" type="primary">LOC107898095</name>
</gene>
<feature type="binding site" evidence="12">
    <location>
        <position position="108"/>
    </location>
    <ligand>
        <name>Mn(2+)</name>
        <dbReference type="ChEBI" id="CHEBI:29035"/>
    </ligand>
</feature>
<evidence type="ECO:0000256" key="10">
    <source>
        <dbReference type="ARBA" id="ARBA00023211"/>
    </source>
</evidence>
<dbReference type="PANTHER" id="PTHR31238">
    <property type="entry name" value="GERMIN-LIKE PROTEIN SUBFAMILY 3 MEMBER 3"/>
    <property type="match status" value="1"/>
</dbReference>
<accession>A0A1U8ILT8</accession>
<feature type="binding site" evidence="12">
    <location>
        <position position="103"/>
    </location>
    <ligand>
        <name>Mn(2+)</name>
        <dbReference type="ChEBI" id="CHEBI:29035"/>
    </ligand>
</feature>
<evidence type="ECO:0000256" key="2">
    <source>
        <dbReference type="ARBA" id="ARBA00004271"/>
    </source>
</evidence>
<name>A0A1U8ILT8_GOSHI</name>
<feature type="signal peptide" evidence="13">
    <location>
        <begin position="1"/>
        <end position="26"/>
    </location>
</feature>
<evidence type="ECO:0000256" key="12">
    <source>
        <dbReference type="PIRSR" id="PIRSR601929-2"/>
    </source>
</evidence>